<evidence type="ECO:0000256" key="1">
    <source>
        <dbReference type="ARBA" id="ARBA00022729"/>
    </source>
</evidence>
<dbReference type="NCBIfam" id="NF037995">
    <property type="entry name" value="TRAP_S1"/>
    <property type="match status" value="1"/>
</dbReference>
<keyword evidence="4" id="KW-1185">Reference proteome</keyword>
<protein>
    <submittedName>
        <fullName evidence="3">TRAP-type C4-dicarboxylate transport system, substrate-binding protein</fullName>
    </submittedName>
</protein>
<sequence>MKRFTHCVIGLCISLLLIPTFAQAESPRVLRLASWGPPKHYLSQSRNAWIEAVNERAAGRIQIIEYPGGQLYGPKDMHRAVARGLIDMGVILQPRLMATVPLLQGVYLPFAYDTMEQASNAYAGESLAIIQQAMQEKNLQLVYPAFSGGVQVFSAQGSIDGIADIKNLRVLATSPMVTDLLHKLEAAPDTSIPQSEQYMALKRGVADAMLNAIVTGYFQRNHEVAPFVTVTDMSFPTVLMTVNLDVWNSLPEDIQQIMLEEGEKQKAYSLGASAAMEAHFKQVISENGGKVSALPTGTRSLIQQASQQVWQEWAQRNGPQAQRLLELNLPQPATSQE</sequence>
<dbReference type="AlphaFoldDB" id="A0A1M5LWT6"/>
<name>A0A1M5LWT6_9ALTE</name>
<gene>
    <name evidence="3" type="ORF">SAMN05216361_2821</name>
</gene>
<keyword evidence="1 2" id="KW-0732">Signal</keyword>
<accession>A0A1M5LWT6</accession>
<feature type="chain" id="PRO_5012838684" evidence="2">
    <location>
        <begin position="25"/>
        <end position="337"/>
    </location>
</feature>
<reference evidence="4" key="1">
    <citation type="submission" date="2016-11" db="EMBL/GenBank/DDBJ databases">
        <authorList>
            <person name="Varghese N."/>
            <person name="Submissions S."/>
        </authorList>
    </citation>
    <scope>NUCLEOTIDE SEQUENCE [LARGE SCALE GENOMIC DNA]</scope>
    <source>
        <strain evidence="4">CGMCC 1.8995</strain>
    </source>
</reference>
<evidence type="ECO:0000313" key="3">
    <source>
        <dbReference type="EMBL" id="SHG69518.1"/>
    </source>
</evidence>
<dbReference type="RefSeq" id="WP_084526530.1">
    <property type="nucleotide sequence ID" value="NZ_FQWD01000004.1"/>
</dbReference>
<dbReference type="Gene3D" id="3.40.190.170">
    <property type="entry name" value="Bacterial extracellular solute-binding protein, family 7"/>
    <property type="match status" value="1"/>
</dbReference>
<dbReference type="Proteomes" id="UP000184520">
    <property type="component" value="Unassembled WGS sequence"/>
</dbReference>
<evidence type="ECO:0000256" key="2">
    <source>
        <dbReference type="SAM" id="SignalP"/>
    </source>
</evidence>
<feature type="signal peptide" evidence="2">
    <location>
        <begin position="1"/>
        <end position="24"/>
    </location>
</feature>
<proteinExistence type="predicted"/>
<dbReference type="OrthoDB" id="6073716at2"/>
<dbReference type="PANTHER" id="PTHR33376">
    <property type="match status" value="1"/>
</dbReference>
<dbReference type="PANTHER" id="PTHR33376:SF15">
    <property type="entry name" value="BLL6794 PROTEIN"/>
    <property type="match status" value="1"/>
</dbReference>
<dbReference type="EMBL" id="FQWD01000004">
    <property type="protein sequence ID" value="SHG69518.1"/>
    <property type="molecule type" value="Genomic_DNA"/>
</dbReference>
<dbReference type="STRING" id="634436.SAMN05216361_2821"/>
<dbReference type="Pfam" id="PF03480">
    <property type="entry name" value="DctP"/>
    <property type="match status" value="1"/>
</dbReference>
<evidence type="ECO:0000313" key="4">
    <source>
        <dbReference type="Proteomes" id="UP000184520"/>
    </source>
</evidence>
<dbReference type="GO" id="GO:0055085">
    <property type="term" value="P:transmembrane transport"/>
    <property type="evidence" value="ECO:0007669"/>
    <property type="project" value="InterPro"/>
</dbReference>
<dbReference type="InterPro" id="IPR018389">
    <property type="entry name" value="DctP_fam"/>
</dbReference>
<dbReference type="InterPro" id="IPR038404">
    <property type="entry name" value="TRAP_DctP_sf"/>
</dbReference>
<organism evidence="3 4">
    <name type="scientific">Marisediminitalea aggregata</name>
    <dbReference type="NCBI Taxonomy" id="634436"/>
    <lineage>
        <taxon>Bacteria</taxon>
        <taxon>Pseudomonadati</taxon>
        <taxon>Pseudomonadota</taxon>
        <taxon>Gammaproteobacteria</taxon>
        <taxon>Alteromonadales</taxon>
        <taxon>Alteromonadaceae</taxon>
        <taxon>Marisediminitalea</taxon>
    </lineage>
</organism>